<gene>
    <name evidence="2" type="ORF">ACHAWO_013378</name>
</gene>
<organism evidence="2 3">
    <name type="scientific">Cyclotella atomus</name>
    <dbReference type="NCBI Taxonomy" id="382360"/>
    <lineage>
        <taxon>Eukaryota</taxon>
        <taxon>Sar</taxon>
        <taxon>Stramenopiles</taxon>
        <taxon>Ochrophyta</taxon>
        <taxon>Bacillariophyta</taxon>
        <taxon>Coscinodiscophyceae</taxon>
        <taxon>Thalassiosirophycidae</taxon>
        <taxon>Stephanodiscales</taxon>
        <taxon>Stephanodiscaceae</taxon>
        <taxon>Cyclotella</taxon>
    </lineage>
</organism>
<comment type="caution">
    <text evidence="2">The sequence shown here is derived from an EMBL/GenBank/DDBJ whole genome shotgun (WGS) entry which is preliminary data.</text>
</comment>
<feature type="compositionally biased region" description="Acidic residues" evidence="1">
    <location>
        <begin position="105"/>
        <end position="117"/>
    </location>
</feature>
<evidence type="ECO:0000256" key="1">
    <source>
        <dbReference type="SAM" id="MobiDB-lite"/>
    </source>
</evidence>
<feature type="region of interest" description="Disordered" evidence="1">
    <location>
        <begin position="92"/>
        <end position="137"/>
    </location>
</feature>
<name>A0ABD3NYV5_9STRA</name>
<keyword evidence="3" id="KW-1185">Reference proteome</keyword>
<feature type="compositionally biased region" description="Acidic residues" evidence="1">
    <location>
        <begin position="125"/>
        <end position="137"/>
    </location>
</feature>
<protein>
    <submittedName>
        <fullName evidence="2">Uncharacterized protein</fullName>
    </submittedName>
</protein>
<feature type="compositionally biased region" description="Basic and acidic residues" evidence="1">
    <location>
        <begin position="92"/>
        <end position="104"/>
    </location>
</feature>
<dbReference type="Proteomes" id="UP001530400">
    <property type="component" value="Unassembled WGS sequence"/>
</dbReference>
<dbReference type="AlphaFoldDB" id="A0ABD3NYV5"/>
<evidence type="ECO:0000313" key="3">
    <source>
        <dbReference type="Proteomes" id="UP001530400"/>
    </source>
</evidence>
<reference evidence="2 3" key="1">
    <citation type="submission" date="2024-10" db="EMBL/GenBank/DDBJ databases">
        <title>Updated reference genomes for cyclostephanoid diatoms.</title>
        <authorList>
            <person name="Roberts W.R."/>
            <person name="Alverson A.J."/>
        </authorList>
    </citation>
    <scope>NUCLEOTIDE SEQUENCE [LARGE SCALE GENOMIC DNA]</scope>
    <source>
        <strain evidence="2 3">AJA010-31</strain>
    </source>
</reference>
<evidence type="ECO:0000313" key="2">
    <source>
        <dbReference type="EMBL" id="KAL3780713.1"/>
    </source>
</evidence>
<dbReference type="EMBL" id="JALLPJ020000877">
    <property type="protein sequence ID" value="KAL3780713.1"/>
    <property type="molecule type" value="Genomic_DNA"/>
</dbReference>
<accession>A0ABD3NYV5</accession>
<proteinExistence type="predicted"/>
<sequence>MTFMTKSINAISILPTPYMFTMEVGLVTTGIEHDLSEGTDCTTAVMAETAIGAASTGAEAGEEAGAVRENAMTMLSSTKFHFLRNHYWNHHDNDNDGGGWHHDDQDDQPDEQPDQDPVDYPNDGDIIDEEIVQDGDE</sequence>